<feature type="domain" description="C2H2-type" evidence="2">
    <location>
        <begin position="452"/>
        <end position="475"/>
    </location>
</feature>
<dbReference type="EMBL" id="MU001675">
    <property type="protein sequence ID" value="KAF2459661.1"/>
    <property type="molecule type" value="Genomic_DNA"/>
</dbReference>
<feature type="region of interest" description="Disordered" evidence="1">
    <location>
        <begin position="282"/>
        <end position="331"/>
    </location>
</feature>
<keyword evidence="4" id="KW-1185">Reference proteome</keyword>
<feature type="compositionally biased region" description="Polar residues" evidence="1">
    <location>
        <begin position="91"/>
        <end position="101"/>
    </location>
</feature>
<feature type="compositionally biased region" description="Polar residues" evidence="1">
    <location>
        <begin position="195"/>
        <end position="210"/>
    </location>
</feature>
<evidence type="ECO:0000313" key="4">
    <source>
        <dbReference type="Proteomes" id="UP000799766"/>
    </source>
</evidence>
<dbReference type="Proteomes" id="UP000799766">
    <property type="component" value="Unassembled WGS sequence"/>
</dbReference>
<evidence type="ECO:0000313" key="3">
    <source>
        <dbReference type="EMBL" id="KAF2459661.1"/>
    </source>
</evidence>
<dbReference type="InterPro" id="IPR013087">
    <property type="entry name" value="Znf_C2H2_type"/>
</dbReference>
<name>A0A6A6P6P2_9PEZI</name>
<feature type="region of interest" description="Disordered" evidence="1">
    <location>
        <begin position="1"/>
        <end position="39"/>
    </location>
</feature>
<feature type="compositionally biased region" description="Basic and acidic residues" evidence="1">
    <location>
        <begin position="26"/>
        <end position="39"/>
    </location>
</feature>
<evidence type="ECO:0000259" key="2">
    <source>
        <dbReference type="PROSITE" id="PS00028"/>
    </source>
</evidence>
<feature type="compositionally biased region" description="Polar residues" evidence="1">
    <location>
        <begin position="148"/>
        <end position="166"/>
    </location>
</feature>
<feature type="region of interest" description="Disordered" evidence="1">
    <location>
        <begin position="91"/>
        <end position="112"/>
    </location>
</feature>
<evidence type="ECO:0000256" key="1">
    <source>
        <dbReference type="SAM" id="MobiDB-lite"/>
    </source>
</evidence>
<organism evidence="3 4">
    <name type="scientific">Lineolata rhizophorae</name>
    <dbReference type="NCBI Taxonomy" id="578093"/>
    <lineage>
        <taxon>Eukaryota</taxon>
        <taxon>Fungi</taxon>
        <taxon>Dikarya</taxon>
        <taxon>Ascomycota</taxon>
        <taxon>Pezizomycotina</taxon>
        <taxon>Dothideomycetes</taxon>
        <taxon>Dothideomycetes incertae sedis</taxon>
        <taxon>Lineolatales</taxon>
        <taxon>Lineolataceae</taxon>
        <taxon>Lineolata</taxon>
    </lineage>
</organism>
<proteinExistence type="predicted"/>
<accession>A0A6A6P6P2</accession>
<feature type="compositionally biased region" description="Basic and acidic residues" evidence="1">
    <location>
        <begin position="1"/>
        <end position="12"/>
    </location>
</feature>
<sequence>MSDHQRASEASKRILCSQEPTSATMRDPEGTSKPTDSDAIHHDIGLQGGEYDLAEHVRTCPLGAYCGVAFDGSSHTAAAASEMAPISLSNTGGHVGSSSAEFSVPSIKEEDDDNEPLWAANIPADVLKALASIDEPGDIPKTKKKPSGSDNKAVSTAINPDKNTPDPNLKSVLLANATSLGSEKPTEGRVHKKPGTTTYTYTSADNSPTGTRKLAVRRKMDSDMKDDPDEEDPPKSPVVKTEDFTSQTYHALVMESLIDHLSGIQSGTDDKDFGKEVKQDFELEEPEPYPRPAPAQSNAESTKKAGQSKTSGRKRKGGKSDHLLKDIQRKKDAQCKDDGTLLREQQALFGPGRAQATQNIGLACWKLGCSAKFQDENEIMAHAYEVHGQGYPCPAAGCGFLARHIKDIDKHMERVHPGTSLYRCHFCECLEQLYSKRRDHITSEHRWVKNACRAPTCRKGFPDEAEYRAHVEREHPEEASVRLQARRI</sequence>
<dbReference type="AlphaFoldDB" id="A0A6A6P6P2"/>
<protein>
    <recommendedName>
        <fullName evidence="2">C2H2-type domain-containing protein</fullName>
    </recommendedName>
</protein>
<feature type="compositionally biased region" description="Basic and acidic residues" evidence="1">
    <location>
        <begin position="318"/>
        <end position="331"/>
    </location>
</feature>
<feature type="region of interest" description="Disordered" evidence="1">
    <location>
        <begin position="136"/>
        <end position="243"/>
    </location>
</feature>
<dbReference type="PROSITE" id="PS00028">
    <property type="entry name" value="ZINC_FINGER_C2H2_1"/>
    <property type="match status" value="2"/>
</dbReference>
<dbReference type="SMART" id="SM00355">
    <property type="entry name" value="ZnF_C2H2"/>
    <property type="match status" value="3"/>
</dbReference>
<dbReference type="OrthoDB" id="3437960at2759"/>
<gene>
    <name evidence="3" type="ORF">BDY21DRAFT_370351</name>
</gene>
<reference evidence="3" key="1">
    <citation type="journal article" date="2020" name="Stud. Mycol.">
        <title>101 Dothideomycetes genomes: a test case for predicting lifestyles and emergence of pathogens.</title>
        <authorList>
            <person name="Haridas S."/>
            <person name="Albert R."/>
            <person name="Binder M."/>
            <person name="Bloem J."/>
            <person name="Labutti K."/>
            <person name="Salamov A."/>
            <person name="Andreopoulos B."/>
            <person name="Baker S."/>
            <person name="Barry K."/>
            <person name="Bills G."/>
            <person name="Bluhm B."/>
            <person name="Cannon C."/>
            <person name="Castanera R."/>
            <person name="Culley D."/>
            <person name="Daum C."/>
            <person name="Ezra D."/>
            <person name="Gonzalez J."/>
            <person name="Henrissat B."/>
            <person name="Kuo A."/>
            <person name="Liang C."/>
            <person name="Lipzen A."/>
            <person name="Lutzoni F."/>
            <person name="Magnuson J."/>
            <person name="Mondo S."/>
            <person name="Nolan M."/>
            <person name="Ohm R."/>
            <person name="Pangilinan J."/>
            <person name="Park H.-J."/>
            <person name="Ramirez L."/>
            <person name="Alfaro M."/>
            <person name="Sun H."/>
            <person name="Tritt A."/>
            <person name="Yoshinaga Y."/>
            <person name="Zwiers L.-H."/>
            <person name="Turgeon B."/>
            <person name="Goodwin S."/>
            <person name="Spatafora J."/>
            <person name="Crous P."/>
            <person name="Grigoriev I."/>
        </authorList>
    </citation>
    <scope>NUCLEOTIDE SEQUENCE</scope>
    <source>
        <strain evidence="3">ATCC 16933</strain>
    </source>
</reference>
<feature type="domain" description="C2H2-type" evidence="2">
    <location>
        <begin position="364"/>
        <end position="387"/>
    </location>
</feature>